<organism evidence="6 7">
    <name type="scientific">Microbacterium alkaliflavum</name>
    <dbReference type="NCBI Taxonomy" id="3248839"/>
    <lineage>
        <taxon>Bacteria</taxon>
        <taxon>Bacillati</taxon>
        <taxon>Actinomycetota</taxon>
        <taxon>Actinomycetes</taxon>
        <taxon>Micrococcales</taxon>
        <taxon>Microbacteriaceae</taxon>
        <taxon>Microbacterium</taxon>
    </lineage>
</organism>
<feature type="domain" description="HTH lacI-type" evidence="4">
    <location>
        <begin position="11"/>
        <end position="65"/>
    </location>
</feature>
<dbReference type="PROSITE" id="PS50943">
    <property type="entry name" value="HTH_CROC1"/>
    <property type="match status" value="1"/>
</dbReference>
<gene>
    <name evidence="6" type="ORF">ACH3VR_16410</name>
</gene>
<sequence length="345" mass="37044">MAAPRGTTSRPSMADVGRAANVSAQTVSRYFTGTGYVSADTKERIAAAVDQLGYRFNQAARNLRTQRTDSVGVLALGALNYGSAAVLTGLSLAAREVDFTLSIVELDLDYEAKDWEGEARRALDHFLSIPVDGIVFSTPVRGAEDLIRSIGESTPIITVSEMPPSLDQSASTQSHTAGLEATRHLIALGHRRILHVAGPRTRNEAVERARGYSDAMAEAGLEPEVLDVATDWSSASGFRAGEVADPARFSAVFTANDEIALGFMSAMEQRGLRAPGDFSIVGVDDMPTAAYFSPPLSTMRLDFRMLGAITFRMLHQEIVTGERPHHLIVEPELIARASSAPPRSA</sequence>
<dbReference type="SUPFAM" id="SSF53822">
    <property type="entry name" value="Periplasmic binding protein-like I"/>
    <property type="match status" value="1"/>
</dbReference>
<evidence type="ECO:0000313" key="7">
    <source>
        <dbReference type="Proteomes" id="UP001610861"/>
    </source>
</evidence>
<dbReference type="Proteomes" id="UP001610861">
    <property type="component" value="Unassembled WGS sequence"/>
</dbReference>
<protein>
    <submittedName>
        <fullName evidence="6">LacI family DNA-binding transcriptional regulator</fullName>
    </submittedName>
</protein>
<dbReference type="RefSeq" id="WP_397557396.1">
    <property type="nucleotide sequence ID" value="NZ_JBIQWL010000006.1"/>
</dbReference>
<accession>A0ABW7QAN8</accession>
<dbReference type="CDD" id="cd01574">
    <property type="entry name" value="PBP1_LacI"/>
    <property type="match status" value="1"/>
</dbReference>
<dbReference type="CDD" id="cd01392">
    <property type="entry name" value="HTH_LacI"/>
    <property type="match status" value="1"/>
</dbReference>
<dbReference type="PANTHER" id="PTHR30146:SF109">
    <property type="entry name" value="HTH-TYPE TRANSCRIPTIONAL REGULATOR GALS"/>
    <property type="match status" value="1"/>
</dbReference>
<dbReference type="PANTHER" id="PTHR30146">
    <property type="entry name" value="LACI-RELATED TRANSCRIPTIONAL REPRESSOR"/>
    <property type="match status" value="1"/>
</dbReference>
<dbReference type="EMBL" id="JBIQWL010000006">
    <property type="protein sequence ID" value="MFH8251949.1"/>
    <property type="molecule type" value="Genomic_DNA"/>
</dbReference>
<keyword evidence="7" id="KW-1185">Reference proteome</keyword>
<dbReference type="Gene3D" id="3.40.50.2300">
    <property type="match status" value="2"/>
</dbReference>
<dbReference type="InterPro" id="IPR000843">
    <property type="entry name" value="HTH_LacI"/>
</dbReference>
<dbReference type="SMART" id="SM00354">
    <property type="entry name" value="HTH_LACI"/>
    <property type="match status" value="1"/>
</dbReference>
<dbReference type="SUPFAM" id="SSF47413">
    <property type="entry name" value="lambda repressor-like DNA-binding domains"/>
    <property type="match status" value="1"/>
</dbReference>
<dbReference type="InterPro" id="IPR028082">
    <property type="entry name" value="Peripla_BP_I"/>
</dbReference>
<evidence type="ECO:0000256" key="2">
    <source>
        <dbReference type="ARBA" id="ARBA00023125"/>
    </source>
</evidence>
<reference evidence="6 7" key="1">
    <citation type="submission" date="2024-09" db="EMBL/GenBank/DDBJ databases">
        <authorList>
            <person name="Pan X."/>
        </authorList>
    </citation>
    <scope>NUCLEOTIDE SEQUENCE [LARGE SCALE GENOMIC DNA]</scope>
    <source>
        <strain evidence="6 7">B2969</strain>
    </source>
</reference>
<evidence type="ECO:0000259" key="5">
    <source>
        <dbReference type="PROSITE" id="PS50943"/>
    </source>
</evidence>
<evidence type="ECO:0000256" key="1">
    <source>
        <dbReference type="ARBA" id="ARBA00023015"/>
    </source>
</evidence>
<dbReference type="InterPro" id="IPR010982">
    <property type="entry name" value="Lambda_DNA-bd_dom_sf"/>
</dbReference>
<dbReference type="InterPro" id="IPR001387">
    <property type="entry name" value="Cro/C1-type_HTH"/>
</dbReference>
<feature type="domain" description="HTH cro/C1-type" evidence="5">
    <location>
        <begin position="12"/>
        <end position="48"/>
    </location>
</feature>
<dbReference type="PROSITE" id="PS50932">
    <property type="entry name" value="HTH_LACI_2"/>
    <property type="match status" value="1"/>
</dbReference>
<name>A0ABW7QAN8_9MICO</name>
<keyword evidence="1" id="KW-0805">Transcription regulation</keyword>
<evidence type="ECO:0000313" key="6">
    <source>
        <dbReference type="EMBL" id="MFH8251949.1"/>
    </source>
</evidence>
<dbReference type="Pfam" id="PF13377">
    <property type="entry name" value="Peripla_BP_3"/>
    <property type="match status" value="1"/>
</dbReference>
<dbReference type="Pfam" id="PF00356">
    <property type="entry name" value="LacI"/>
    <property type="match status" value="1"/>
</dbReference>
<evidence type="ECO:0000259" key="4">
    <source>
        <dbReference type="PROSITE" id="PS50932"/>
    </source>
</evidence>
<dbReference type="GO" id="GO:0003677">
    <property type="term" value="F:DNA binding"/>
    <property type="evidence" value="ECO:0007669"/>
    <property type="project" value="UniProtKB-KW"/>
</dbReference>
<evidence type="ECO:0000256" key="3">
    <source>
        <dbReference type="ARBA" id="ARBA00023163"/>
    </source>
</evidence>
<proteinExistence type="predicted"/>
<dbReference type="InterPro" id="IPR046335">
    <property type="entry name" value="LacI/GalR-like_sensor"/>
</dbReference>
<keyword evidence="2 6" id="KW-0238">DNA-binding</keyword>
<keyword evidence="3" id="KW-0804">Transcription</keyword>
<comment type="caution">
    <text evidence="6">The sequence shown here is derived from an EMBL/GenBank/DDBJ whole genome shotgun (WGS) entry which is preliminary data.</text>
</comment>
<dbReference type="Gene3D" id="1.10.260.40">
    <property type="entry name" value="lambda repressor-like DNA-binding domains"/>
    <property type="match status" value="1"/>
</dbReference>